<accession>A0ACB7IVR0</accession>
<dbReference type="Proteomes" id="UP000824881">
    <property type="component" value="Unassembled WGS sequence"/>
</dbReference>
<evidence type="ECO:0000313" key="1">
    <source>
        <dbReference type="EMBL" id="KAG9222342.1"/>
    </source>
</evidence>
<reference evidence="1 2" key="1">
    <citation type="journal article" date="2021" name="Appl. Environ. Microbiol.">
        <title>Genetic linkage and physical mapping for an oyster mushroom Pleurotus cornucopiae and QTL analysis for the trait cap color.</title>
        <authorList>
            <person name="Zhang Y."/>
            <person name="Gao W."/>
            <person name="Sonnenberg A."/>
            <person name="Chen Q."/>
            <person name="Zhang J."/>
            <person name="Huang C."/>
        </authorList>
    </citation>
    <scope>NUCLEOTIDE SEQUENCE [LARGE SCALE GENOMIC DNA]</scope>
    <source>
        <strain evidence="1">CCMSSC00406</strain>
    </source>
</reference>
<gene>
    <name evidence="1" type="ORF">CCMSSC00406_0002677</name>
</gene>
<comment type="caution">
    <text evidence="1">The sequence shown here is derived from an EMBL/GenBank/DDBJ whole genome shotgun (WGS) entry which is preliminary data.</text>
</comment>
<keyword evidence="2" id="KW-1185">Reference proteome</keyword>
<protein>
    <submittedName>
        <fullName evidence="1">Uncharacterized protein</fullName>
    </submittedName>
</protein>
<evidence type="ECO:0000313" key="2">
    <source>
        <dbReference type="Proteomes" id="UP000824881"/>
    </source>
</evidence>
<name>A0ACB7IVR0_PLECO</name>
<sequence length="317" mass="35158">MFTNSIGLLCRPCRFPLTVPFATRGFQTSQSVLARHKQPKIRVPSKKTLAAKAKRRAAKARKNIYDSEKMPLLDAIAVLRAVEVAKPNATYELFVKTQIKNGVAIPKGRVNLPREAKPKTEDKILVFAEGRQAEEAKKAGAHVVGGPELIDAVISNRHQATTILCTTSLIRTITPKLGRVLGPLGLMPSERRGTVTDDIAGYIQRLYGTSEWRADKSGSIHTAIAKVRCLLSPSCGVLMSLKLHFPIDDVVKNVRHFMTSVKRVTGNQRDKEDKKTAKPGKYFTHPTSDLSEFAFPPSYLHIQSNAQFRTRARHSNL</sequence>
<organism evidence="1 2">
    <name type="scientific">Pleurotus cornucopiae</name>
    <name type="common">Cornucopia mushroom</name>
    <dbReference type="NCBI Taxonomy" id="5321"/>
    <lineage>
        <taxon>Eukaryota</taxon>
        <taxon>Fungi</taxon>
        <taxon>Dikarya</taxon>
        <taxon>Basidiomycota</taxon>
        <taxon>Agaricomycotina</taxon>
        <taxon>Agaricomycetes</taxon>
        <taxon>Agaricomycetidae</taxon>
        <taxon>Agaricales</taxon>
        <taxon>Pleurotineae</taxon>
        <taxon>Pleurotaceae</taxon>
        <taxon>Pleurotus</taxon>
    </lineage>
</organism>
<dbReference type="EMBL" id="WQMT02000005">
    <property type="protein sequence ID" value="KAG9222342.1"/>
    <property type="molecule type" value="Genomic_DNA"/>
</dbReference>
<proteinExistence type="predicted"/>